<accession>A0A927N024</accession>
<feature type="binding site" evidence="4">
    <location>
        <position position="298"/>
    </location>
    <ligand>
        <name>FAD</name>
        <dbReference type="ChEBI" id="CHEBI:57692"/>
    </ligand>
</feature>
<sequence length="448" mass="48028">MSEHFDAIVVGLGPGGETVAKRLIAAGKRVAVVEKELIGGECPYWACMPSKALLRPVEARAEASQAAGVDKPRLDWAKVSEWRDFIVRHHDDSAQVESYRASGATVIKGEGRMVGPGRVSVDGDEISGDDVIFGTGSRQGRPEVEGLDDVTVWTNREATSLKEIPERVLIIGGSAVGVEMGTFLRRMGSQVTIVQRGPRLLGREDPELGELVGDNIRADGVDLRLNCQARGARRNGSDSVVELDDGSSVSVDVVLLASGRTLTTDLGFEAAGVKLGHRREVPVDQHCRVGPGLWAVGDITGVALFTHTALYQGRVVADNILGKPHAADYTGIPRVVFGEPEIAAVGLTTEAARHQGIDVATSQIDLRDAISRPWTYETDPHGTLRLIADRQRRTLVGAWAMSPLSGEWIHAAALAIRAQLPIDALLDGIAQFPTYSEAYYEAAATLDL</sequence>
<comment type="caution">
    <text evidence="8">The sequence shown here is derived from an EMBL/GenBank/DDBJ whole genome shotgun (WGS) entry which is preliminary data.</text>
</comment>
<dbReference type="InterPro" id="IPR004099">
    <property type="entry name" value="Pyr_nucl-diS_OxRdtase_dimer"/>
</dbReference>
<dbReference type="SUPFAM" id="SSF51905">
    <property type="entry name" value="FAD/NAD(P)-binding domain"/>
    <property type="match status" value="1"/>
</dbReference>
<name>A0A927N024_9ACTN</name>
<organism evidence="8 9">
    <name type="scientific">Actinopolymorpha pittospori</name>
    <dbReference type="NCBI Taxonomy" id="648752"/>
    <lineage>
        <taxon>Bacteria</taxon>
        <taxon>Bacillati</taxon>
        <taxon>Actinomycetota</taxon>
        <taxon>Actinomycetes</taxon>
        <taxon>Propionibacteriales</taxon>
        <taxon>Actinopolymorphaceae</taxon>
        <taxon>Actinopolymorpha</taxon>
    </lineage>
</organism>
<comment type="cofactor">
    <cofactor evidence="4">
        <name>FAD</name>
        <dbReference type="ChEBI" id="CHEBI:57692"/>
    </cofactor>
    <text evidence="4">Binds 1 FAD per subunit.</text>
</comment>
<evidence type="ECO:0000256" key="1">
    <source>
        <dbReference type="ARBA" id="ARBA00007532"/>
    </source>
</evidence>
<keyword evidence="2" id="KW-0285">Flavoprotein</keyword>
<dbReference type="PIRSF" id="PIRSF000350">
    <property type="entry name" value="Mercury_reductase_MerA"/>
    <property type="match status" value="1"/>
</dbReference>
<dbReference type="Gene3D" id="3.50.50.60">
    <property type="entry name" value="FAD/NAD(P)-binding domain"/>
    <property type="match status" value="2"/>
</dbReference>
<dbReference type="GO" id="GO:0000166">
    <property type="term" value="F:nucleotide binding"/>
    <property type="evidence" value="ECO:0007669"/>
    <property type="project" value="UniProtKB-KW"/>
</dbReference>
<evidence type="ECO:0000313" key="8">
    <source>
        <dbReference type="EMBL" id="MBE1609322.1"/>
    </source>
</evidence>
<reference evidence="8" key="1">
    <citation type="submission" date="2020-10" db="EMBL/GenBank/DDBJ databases">
        <title>Sequencing the genomes of 1000 actinobacteria strains.</title>
        <authorList>
            <person name="Klenk H.-P."/>
        </authorList>
    </citation>
    <scope>NUCLEOTIDE SEQUENCE</scope>
    <source>
        <strain evidence="8">DSM 45354</strain>
    </source>
</reference>
<proteinExistence type="inferred from homology"/>
<feature type="disulfide bond" description="Redox-active" evidence="5">
    <location>
        <begin position="42"/>
        <end position="47"/>
    </location>
</feature>
<evidence type="ECO:0000256" key="5">
    <source>
        <dbReference type="PIRSR" id="PIRSR000350-4"/>
    </source>
</evidence>
<feature type="binding site" evidence="4">
    <location>
        <begin position="135"/>
        <end position="137"/>
    </location>
    <ligand>
        <name>FAD</name>
        <dbReference type="ChEBI" id="CHEBI:57692"/>
    </ligand>
</feature>
<gene>
    <name evidence="8" type="ORF">HEB94_006170</name>
</gene>
<evidence type="ECO:0000256" key="3">
    <source>
        <dbReference type="ARBA" id="ARBA00022827"/>
    </source>
</evidence>
<evidence type="ECO:0000256" key="2">
    <source>
        <dbReference type="ARBA" id="ARBA00022630"/>
    </source>
</evidence>
<keyword evidence="8" id="KW-0560">Oxidoreductase</keyword>
<evidence type="ECO:0000259" key="6">
    <source>
        <dbReference type="Pfam" id="PF02852"/>
    </source>
</evidence>
<dbReference type="InterPro" id="IPR016156">
    <property type="entry name" value="FAD/NAD-linked_Rdtase_dimer_sf"/>
</dbReference>
<keyword evidence="3 4" id="KW-0274">FAD</keyword>
<dbReference type="InterPro" id="IPR001100">
    <property type="entry name" value="Pyr_nuc-diS_OxRdtase"/>
</dbReference>
<keyword evidence="4" id="KW-0547">Nucleotide-binding</keyword>
<feature type="domain" description="FAD/NAD(P)-binding" evidence="7">
    <location>
        <begin position="6"/>
        <end position="313"/>
    </location>
</feature>
<feature type="domain" description="Pyridine nucleotide-disulphide oxidoreductase dimerisation" evidence="6">
    <location>
        <begin position="332"/>
        <end position="442"/>
    </location>
</feature>
<evidence type="ECO:0000313" key="9">
    <source>
        <dbReference type="Proteomes" id="UP000638648"/>
    </source>
</evidence>
<evidence type="ECO:0000256" key="4">
    <source>
        <dbReference type="PIRSR" id="PIRSR000350-3"/>
    </source>
</evidence>
<dbReference type="InterPro" id="IPR036188">
    <property type="entry name" value="FAD/NAD-bd_sf"/>
</dbReference>
<keyword evidence="4" id="KW-0520">NAD</keyword>
<feature type="binding site" evidence="4">
    <location>
        <begin position="172"/>
        <end position="179"/>
    </location>
    <ligand>
        <name>NAD(+)</name>
        <dbReference type="ChEBI" id="CHEBI:57540"/>
    </ligand>
</feature>
<feature type="binding site" evidence="4">
    <location>
        <position position="51"/>
    </location>
    <ligand>
        <name>FAD</name>
        <dbReference type="ChEBI" id="CHEBI:57692"/>
    </ligand>
</feature>
<dbReference type="RefSeq" id="WP_192752917.1">
    <property type="nucleotide sequence ID" value="NZ_BAABJL010000142.1"/>
</dbReference>
<dbReference type="EC" id="1.8.1.4" evidence="8"/>
<keyword evidence="9" id="KW-1185">Reference proteome</keyword>
<dbReference type="Gene3D" id="3.30.390.30">
    <property type="match status" value="1"/>
</dbReference>
<dbReference type="PRINTS" id="PR00368">
    <property type="entry name" value="FADPNR"/>
</dbReference>
<dbReference type="PANTHER" id="PTHR43014">
    <property type="entry name" value="MERCURIC REDUCTASE"/>
    <property type="match status" value="1"/>
</dbReference>
<dbReference type="Proteomes" id="UP000638648">
    <property type="component" value="Unassembled WGS sequence"/>
</dbReference>
<dbReference type="PRINTS" id="PR00411">
    <property type="entry name" value="PNDRDTASEI"/>
</dbReference>
<dbReference type="SUPFAM" id="SSF55424">
    <property type="entry name" value="FAD/NAD-linked reductases, dimerisation (C-terminal) domain"/>
    <property type="match status" value="1"/>
</dbReference>
<protein>
    <submittedName>
        <fullName evidence="8">Dihydrolipoamide dehydrogenase</fullName>
        <ecNumber evidence="8">1.8.1.4</ecNumber>
    </submittedName>
</protein>
<feature type="binding site" evidence="4">
    <location>
        <position position="111"/>
    </location>
    <ligand>
        <name>FAD</name>
        <dbReference type="ChEBI" id="CHEBI:57692"/>
    </ligand>
</feature>
<comment type="similarity">
    <text evidence="1">Belongs to the class-I pyridine nucleotide-disulfide oxidoreductase family.</text>
</comment>
<dbReference type="AlphaFoldDB" id="A0A927N024"/>
<dbReference type="Pfam" id="PF02852">
    <property type="entry name" value="Pyr_redox_dim"/>
    <property type="match status" value="1"/>
</dbReference>
<evidence type="ECO:0000259" key="7">
    <source>
        <dbReference type="Pfam" id="PF07992"/>
    </source>
</evidence>
<dbReference type="EMBL" id="JADBEM010000001">
    <property type="protein sequence ID" value="MBE1609322.1"/>
    <property type="molecule type" value="Genomic_DNA"/>
</dbReference>
<feature type="binding site" evidence="4">
    <location>
        <position position="259"/>
    </location>
    <ligand>
        <name>NAD(+)</name>
        <dbReference type="ChEBI" id="CHEBI:57540"/>
    </ligand>
</feature>
<dbReference type="InterPro" id="IPR023753">
    <property type="entry name" value="FAD/NAD-binding_dom"/>
</dbReference>
<dbReference type="GO" id="GO:0004148">
    <property type="term" value="F:dihydrolipoyl dehydrogenase (NADH) activity"/>
    <property type="evidence" value="ECO:0007669"/>
    <property type="project" value="UniProtKB-EC"/>
</dbReference>
<dbReference type="Pfam" id="PF07992">
    <property type="entry name" value="Pyr_redox_2"/>
    <property type="match status" value="1"/>
</dbReference>